<dbReference type="EMBL" id="BBRZ01000035">
    <property type="protein sequence ID" value="GAM56704.1"/>
    <property type="molecule type" value="Genomic_DNA"/>
</dbReference>
<reference evidence="1 2" key="1">
    <citation type="submission" date="2015-01" db="EMBL/GenBank/DDBJ databases">
        <title>Vibrio sp. C1 JCM 19231 whole genome shotgun sequence.</title>
        <authorList>
            <person name="Sawabe T."/>
            <person name="Meirelles P."/>
            <person name="Feng G."/>
            <person name="Sayaka M."/>
            <person name="Hattori M."/>
            <person name="Ohkuma M."/>
        </authorList>
    </citation>
    <scope>NUCLEOTIDE SEQUENCE [LARGE SCALE GENOMIC DNA]</scope>
    <source>
        <strain evidence="2">JCM 19231</strain>
    </source>
</reference>
<gene>
    <name evidence="1" type="ORF">JCM19231_3123</name>
</gene>
<dbReference type="Proteomes" id="UP000031671">
    <property type="component" value="Unassembled WGS sequence"/>
</dbReference>
<proteinExistence type="predicted"/>
<evidence type="ECO:0000313" key="2">
    <source>
        <dbReference type="Proteomes" id="UP000031671"/>
    </source>
</evidence>
<sequence length="37" mass="4377">MQRPEPQIETNKSAEIIEQQILVRNGNECNDLSFKFR</sequence>
<reference evidence="1 2" key="2">
    <citation type="submission" date="2015-01" db="EMBL/GenBank/DDBJ databases">
        <authorList>
            <consortium name="NBRP consortium"/>
            <person name="Sawabe T."/>
            <person name="Meirelles P."/>
            <person name="Feng G."/>
            <person name="Sayaka M."/>
            <person name="Hattori M."/>
            <person name="Ohkuma M."/>
        </authorList>
    </citation>
    <scope>NUCLEOTIDE SEQUENCE [LARGE SCALE GENOMIC DNA]</scope>
    <source>
        <strain evidence="2">JCM 19231</strain>
    </source>
</reference>
<protein>
    <submittedName>
        <fullName evidence="1">Uncharacterized protein</fullName>
    </submittedName>
</protein>
<comment type="caution">
    <text evidence="1">The sequence shown here is derived from an EMBL/GenBank/DDBJ whole genome shotgun (WGS) entry which is preliminary data.</text>
</comment>
<keyword evidence="2" id="KW-1185">Reference proteome</keyword>
<name>A0A0B8P141_9VIBR</name>
<evidence type="ECO:0000313" key="1">
    <source>
        <dbReference type="EMBL" id="GAM56704.1"/>
    </source>
</evidence>
<accession>A0A0B8P141</accession>
<organism evidence="1 2">
    <name type="scientific">Vibrio ishigakensis</name>
    <dbReference type="NCBI Taxonomy" id="1481914"/>
    <lineage>
        <taxon>Bacteria</taxon>
        <taxon>Pseudomonadati</taxon>
        <taxon>Pseudomonadota</taxon>
        <taxon>Gammaproteobacteria</taxon>
        <taxon>Vibrionales</taxon>
        <taxon>Vibrionaceae</taxon>
        <taxon>Vibrio</taxon>
    </lineage>
</organism>
<dbReference type="AlphaFoldDB" id="A0A0B8P141"/>